<protein>
    <submittedName>
        <fullName evidence="4">Universal stress protein</fullName>
    </submittedName>
</protein>
<dbReference type="OrthoDB" id="267918at2"/>
<dbReference type="PANTHER" id="PTHR46268">
    <property type="entry name" value="STRESS RESPONSE PROTEIN NHAX"/>
    <property type="match status" value="1"/>
</dbReference>
<comment type="caution">
    <text evidence="4">The sequence shown here is derived from an EMBL/GenBank/DDBJ whole genome shotgun (WGS) entry which is preliminary data.</text>
</comment>
<organism evidence="4 5">
    <name type="scientific">Boudabousia marimammalium</name>
    <dbReference type="NCBI Taxonomy" id="156892"/>
    <lineage>
        <taxon>Bacteria</taxon>
        <taxon>Bacillati</taxon>
        <taxon>Actinomycetota</taxon>
        <taxon>Actinomycetes</taxon>
        <taxon>Actinomycetales</taxon>
        <taxon>Actinomycetaceae</taxon>
        <taxon>Boudabousia</taxon>
    </lineage>
</organism>
<dbReference type="CDD" id="cd00293">
    <property type="entry name" value="USP-like"/>
    <property type="match status" value="1"/>
</dbReference>
<dbReference type="RefSeq" id="WP_075361942.1">
    <property type="nucleotide sequence ID" value="NZ_MPDM01000007.1"/>
</dbReference>
<dbReference type="Proteomes" id="UP000186465">
    <property type="component" value="Unassembled WGS sequence"/>
</dbReference>
<dbReference type="Pfam" id="PF00582">
    <property type="entry name" value="Usp"/>
    <property type="match status" value="2"/>
</dbReference>
<dbReference type="SUPFAM" id="SSF52402">
    <property type="entry name" value="Adenine nucleotide alpha hydrolases-like"/>
    <property type="match status" value="2"/>
</dbReference>
<proteinExistence type="inferred from homology"/>
<feature type="domain" description="UspA" evidence="3">
    <location>
        <begin position="7"/>
        <end position="142"/>
    </location>
</feature>
<dbReference type="STRING" id="156892.BM477_06815"/>
<gene>
    <name evidence="4" type="ORF">BM477_06815</name>
</gene>
<name>A0A1Q5PL95_9ACTO</name>
<evidence type="ECO:0000313" key="4">
    <source>
        <dbReference type="EMBL" id="OKL47371.1"/>
    </source>
</evidence>
<dbReference type="PANTHER" id="PTHR46268:SF6">
    <property type="entry name" value="UNIVERSAL STRESS PROTEIN UP12"/>
    <property type="match status" value="1"/>
</dbReference>
<dbReference type="PRINTS" id="PR01438">
    <property type="entry name" value="UNVRSLSTRESS"/>
</dbReference>
<evidence type="ECO:0000313" key="5">
    <source>
        <dbReference type="Proteomes" id="UP000186465"/>
    </source>
</evidence>
<dbReference type="Gene3D" id="3.40.50.620">
    <property type="entry name" value="HUPs"/>
    <property type="match status" value="2"/>
</dbReference>
<dbReference type="EMBL" id="MPDM01000007">
    <property type="protein sequence ID" value="OKL47371.1"/>
    <property type="molecule type" value="Genomic_DNA"/>
</dbReference>
<evidence type="ECO:0000256" key="2">
    <source>
        <dbReference type="SAM" id="MobiDB-lite"/>
    </source>
</evidence>
<dbReference type="InterPro" id="IPR006015">
    <property type="entry name" value="Universal_stress_UspA"/>
</dbReference>
<evidence type="ECO:0000256" key="1">
    <source>
        <dbReference type="ARBA" id="ARBA00008791"/>
    </source>
</evidence>
<reference evidence="5" key="1">
    <citation type="submission" date="2016-11" db="EMBL/GenBank/DDBJ databases">
        <title>Actinomyces gypaetusis sp. nov. isolated from Gypaetus barbatus in Qinghai Tibet Plateau China.</title>
        <authorList>
            <person name="Meng X."/>
        </authorList>
    </citation>
    <scope>NUCLEOTIDE SEQUENCE [LARGE SCALE GENOMIC DNA]</scope>
    <source>
        <strain evidence="5">DSM 15383</strain>
    </source>
</reference>
<accession>A0A1Q5PL95</accession>
<comment type="similarity">
    <text evidence="1">Belongs to the universal stress protein A family.</text>
</comment>
<dbReference type="InterPro" id="IPR014729">
    <property type="entry name" value="Rossmann-like_a/b/a_fold"/>
</dbReference>
<dbReference type="InterPro" id="IPR006016">
    <property type="entry name" value="UspA"/>
</dbReference>
<feature type="domain" description="UspA" evidence="3">
    <location>
        <begin position="154"/>
        <end position="291"/>
    </location>
</feature>
<sequence length="314" mass="32865">MSADDVIVVGTDGSDGSGCVVNWAIGQAARMGAHLRVLVAYEIPSYSATNVDGSYVNIDDGSLRERAMEIAQGVCDKASKQGVSVDSHVSPGDPASLLLEASKTAAMLVIGTAGSQGFADRLLGAVSAVVPSRSHCPVVVVPRHQEGSPFMPVERIVVGVDGSDNALTALRRSIDVAAMWGARVSAVSTVPFATGNTLLAWMPPIIDRERVTQDIRVGLNVAVEQALDGREVKVARHVLDGNPAELLAEFSTAVDLIVVGNRGRGGFAGLLLGSTSRELLARSTCPVMVVPSHKRDKNSDPAKASPARTPWERA</sequence>
<dbReference type="AlphaFoldDB" id="A0A1Q5PL95"/>
<evidence type="ECO:0000259" key="3">
    <source>
        <dbReference type="Pfam" id="PF00582"/>
    </source>
</evidence>
<keyword evidence="5" id="KW-1185">Reference proteome</keyword>
<feature type="region of interest" description="Disordered" evidence="2">
    <location>
        <begin position="291"/>
        <end position="314"/>
    </location>
</feature>